<keyword evidence="4" id="KW-1003">Cell membrane</keyword>
<dbReference type="Proteomes" id="UP000027186">
    <property type="component" value="Chromosome"/>
</dbReference>
<reference evidence="10 11" key="1">
    <citation type="journal article" date="2014" name="Genome Announc.">
        <title>Complete Genome Sequence of the Model Rhizosphere Strain Azospirillum brasilense Az39, Successfully Applied in Agriculture.</title>
        <authorList>
            <person name="Rivera D."/>
            <person name="Revale S."/>
            <person name="Molina R."/>
            <person name="Gualpa J."/>
            <person name="Puente M."/>
            <person name="Maroniche G."/>
            <person name="Paris G."/>
            <person name="Baker D."/>
            <person name="Clavijo B."/>
            <person name="McLay K."/>
            <person name="Spaepen S."/>
            <person name="Perticari A."/>
            <person name="Vazquez M."/>
            <person name="Wisniewski-Dye F."/>
            <person name="Watkins C."/>
            <person name="Martinez-Abarca F."/>
            <person name="Vanderleyden J."/>
            <person name="Cassan F."/>
        </authorList>
    </citation>
    <scope>NUCLEOTIDE SEQUENCE [LARGE SCALE GENOMIC DNA]</scope>
    <source>
        <strain evidence="10 11">Az39</strain>
    </source>
</reference>
<evidence type="ECO:0000256" key="8">
    <source>
        <dbReference type="SAM" id="Phobius"/>
    </source>
</evidence>
<feature type="transmembrane region" description="Helical" evidence="8">
    <location>
        <begin position="296"/>
        <end position="314"/>
    </location>
</feature>
<evidence type="ECO:0000256" key="6">
    <source>
        <dbReference type="ARBA" id="ARBA00022989"/>
    </source>
</evidence>
<evidence type="ECO:0000256" key="1">
    <source>
        <dbReference type="ARBA" id="ARBA00004651"/>
    </source>
</evidence>
<evidence type="ECO:0000256" key="4">
    <source>
        <dbReference type="ARBA" id="ARBA00022475"/>
    </source>
</evidence>
<dbReference type="GO" id="GO:0005886">
    <property type="term" value="C:plasma membrane"/>
    <property type="evidence" value="ECO:0007669"/>
    <property type="project" value="UniProtKB-SubCell"/>
</dbReference>
<protein>
    <submittedName>
        <fullName evidence="10">Mannose-1-phosphate guanyltransferase</fullName>
    </submittedName>
</protein>
<dbReference type="PANTHER" id="PTHR30294">
    <property type="entry name" value="MEMBRANE COMPONENT OF ABC TRANSPORTER YHHJ-RELATED"/>
    <property type="match status" value="1"/>
</dbReference>
<dbReference type="InterPro" id="IPR047817">
    <property type="entry name" value="ABC2_TM_bact-type"/>
</dbReference>
<evidence type="ECO:0000256" key="3">
    <source>
        <dbReference type="ARBA" id="ARBA00022448"/>
    </source>
</evidence>
<keyword evidence="5 8" id="KW-0812">Transmembrane</keyword>
<gene>
    <name evidence="10" type="ORF">ABAZ39_09880</name>
</gene>
<feature type="transmembrane region" description="Helical" evidence="8">
    <location>
        <begin position="350"/>
        <end position="369"/>
    </location>
</feature>
<evidence type="ECO:0000313" key="10">
    <source>
        <dbReference type="EMBL" id="AIB12299.1"/>
    </source>
</evidence>
<feature type="transmembrane region" description="Helical" evidence="8">
    <location>
        <begin position="184"/>
        <end position="206"/>
    </location>
</feature>
<proteinExistence type="inferred from homology"/>
<accession>A0A060DN66</accession>
<feature type="domain" description="ABC transmembrane type-2" evidence="9">
    <location>
        <begin position="146"/>
        <end position="375"/>
    </location>
</feature>
<dbReference type="PANTHER" id="PTHR30294:SF29">
    <property type="entry name" value="MULTIDRUG ABC TRANSPORTER PERMEASE YBHS-RELATED"/>
    <property type="match status" value="1"/>
</dbReference>
<comment type="similarity">
    <text evidence="2">Belongs to the ABC-2 integral membrane protein family.</text>
</comment>
<keyword evidence="6 8" id="KW-1133">Transmembrane helix</keyword>
<comment type="subcellular location">
    <subcellularLocation>
        <location evidence="1">Cell membrane</location>
        <topology evidence="1">Multi-pass membrane protein</topology>
    </subcellularLocation>
</comment>
<dbReference type="Gene3D" id="3.40.1710.10">
    <property type="entry name" value="abc type-2 transporter like domain"/>
    <property type="match status" value="1"/>
</dbReference>
<dbReference type="Pfam" id="PF12698">
    <property type="entry name" value="ABC2_membrane_3"/>
    <property type="match status" value="1"/>
</dbReference>
<evidence type="ECO:0000256" key="5">
    <source>
        <dbReference type="ARBA" id="ARBA00022692"/>
    </source>
</evidence>
<dbReference type="InterPro" id="IPR051449">
    <property type="entry name" value="ABC-2_transporter_component"/>
</dbReference>
<name>A0A060DN66_9PROT</name>
<evidence type="ECO:0000259" key="9">
    <source>
        <dbReference type="PROSITE" id="PS51012"/>
    </source>
</evidence>
<feature type="transmembrane region" description="Helical" evidence="8">
    <location>
        <begin position="25"/>
        <end position="45"/>
    </location>
</feature>
<dbReference type="GO" id="GO:0016740">
    <property type="term" value="F:transferase activity"/>
    <property type="evidence" value="ECO:0007669"/>
    <property type="project" value="UniProtKB-KW"/>
</dbReference>
<evidence type="ECO:0000313" key="11">
    <source>
        <dbReference type="Proteomes" id="UP000027186"/>
    </source>
</evidence>
<keyword evidence="3" id="KW-0813">Transport</keyword>
<dbReference type="RefSeq" id="WP_038528925.1">
    <property type="nucleotide sequence ID" value="NZ_CP007793.1"/>
</dbReference>
<organism evidence="10 11">
    <name type="scientific">Azospirillum argentinense</name>
    <dbReference type="NCBI Taxonomy" id="2970906"/>
    <lineage>
        <taxon>Bacteria</taxon>
        <taxon>Pseudomonadati</taxon>
        <taxon>Pseudomonadota</taxon>
        <taxon>Alphaproteobacteria</taxon>
        <taxon>Rhodospirillales</taxon>
        <taxon>Azospirillaceae</taxon>
        <taxon>Azospirillum</taxon>
    </lineage>
</organism>
<dbReference type="GO" id="GO:0140359">
    <property type="term" value="F:ABC-type transporter activity"/>
    <property type="evidence" value="ECO:0007669"/>
    <property type="project" value="InterPro"/>
</dbReference>
<evidence type="ECO:0000256" key="7">
    <source>
        <dbReference type="ARBA" id="ARBA00023136"/>
    </source>
</evidence>
<sequence>MTHFSFARFVAVMVKEFIQMRRDRLTFAMMVGVPVLQLVLFGFAINSDPKSLPTAVHAADSSPFARTLVSAMANSGYFDVTRAAGSPAELDRLLAEGRVQFAVTIPAGFSRDLQRGERPVLLVEADATDPAATSNALAALSTLARQALDPDLTGPLASLRSTPDPVELRVHRRYNPEGITQYNVVPGLMGVVLTMTMVMMTALAVTRERERGTMENLLAMPVRPFEVMLGKIVPFILVGYIQVVIIVLAARLLFGVPIVGSLALLSAVLVLFIAANLAVGFTFSTVAKNQLQAMQMSFFFFLPSMLLSGFMFPFRGMPGWAQAVGEVLPLTHFLRIVRGILLKGNGPAEIAGEVAALLIFLAVVTVVALKRYRQTLD</sequence>
<feature type="transmembrane region" description="Helical" evidence="8">
    <location>
        <begin position="262"/>
        <end position="284"/>
    </location>
</feature>
<dbReference type="PROSITE" id="PS51012">
    <property type="entry name" value="ABC_TM2"/>
    <property type="match status" value="1"/>
</dbReference>
<keyword evidence="7 8" id="KW-0472">Membrane</keyword>
<dbReference type="AlphaFoldDB" id="A0A060DN66"/>
<dbReference type="InterPro" id="IPR013525">
    <property type="entry name" value="ABC2_TM"/>
</dbReference>
<dbReference type="KEGG" id="abq:ABAZ39_09880"/>
<dbReference type="EMBL" id="CP007793">
    <property type="protein sequence ID" value="AIB12299.1"/>
    <property type="molecule type" value="Genomic_DNA"/>
</dbReference>
<feature type="transmembrane region" description="Helical" evidence="8">
    <location>
        <begin position="227"/>
        <end position="250"/>
    </location>
</feature>
<keyword evidence="10" id="KW-0808">Transferase</keyword>
<evidence type="ECO:0000256" key="2">
    <source>
        <dbReference type="ARBA" id="ARBA00007783"/>
    </source>
</evidence>